<dbReference type="GO" id="GO:0004197">
    <property type="term" value="F:cysteine-type endopeptidase activity"/>
    <property type="evidence" value="ECO:0007669"/>
    <property type="project" value="InterPro"/>
</dbReference>
<dbReference type="GO" id="GO:0006915">
    <property type="term" value="P:apoptotic process"/>
    <property type="evidence" value="ECO:0007669"/>
    <property type="project" value="UniProtKB-KW"/>
</dbReference>
<sequence length="453" mass="50137">MNLISSFAFQGKPSTAKLAKEDCSKAYQPEETHKLQLESEQDTSSEDSLLTPEKLSATSNGFEIGSLAASVENMDISMNIAASGDMEQAELSTSMESAKPGLSVENMDISMNIAASGDMEQAELSISLESAKTGLKSSDLNMTVRSENTQKAINEIKSTPNESKVFRPPDSEERYSMDQIPRGLCLILTYNFEGTPKARRGNEYDREMLKDLFENVLKFDVVEKCNLTHAQTEDEIEQMAQKAYGDCFICFVCSHGDGESFDTSDDEKFKIQKLFTPFKPLNCKALAGKPKIFFINTCLRSSGVEFQHFKVVKSDDENELAADGEDGPESMGLTAKLSKLWADEGDFCVCLSTVPGYSSARQPKRGTIYVQHLYKCFNEKYMSEHLCDILTSVRRSTNQALKAEALKAEALKAEKKENDQKVPDPETVSVCQVSPAITGLMKKVYFTSGNTKT</sequence>
<evidence type="ECO:0000313" key="8">
    <source>
        <dbReference type="Proteomes" id="UP000230750"/>
    </source>
</evidence>
<dbReference type="PROSITE" id="PS50208">
    <property type="entry name" value="CASPASE_P20"/>
    <property type="match status" value="1"/>
</dbReference>
<dbReference type="PANTHER" id="PTHR48169:SF1">
    <property type="entry name" value="ASTROCYTIC PHOSPHOPROTEIN PEA-15"/>
    <property type="match status" value="1"/>
</dbReference>
<dbReference type="EMBL" id="MRZV01001464">
    <property type="protein sequence ID" value="PIK37705.1"/>
    <property type="molecule type" value="Genomic_DNA"/>
</dbReference>
<dbReference type="PROSITE" id="PS50207">
    <property type="entry name" value="CASPASE_P10"/>
    <property type="match status" value="1"/>
</dbReference>
<dbReference type="AlphaFoldDB" id="A0A2G8JPU8"/>
<organism evidence="7 8">
    <name type="scientific">Stichopus japonicus</name>
    <name type="common">Sea cucumber</name>
    <dbReference type="NCBI Taxonomy" id="307972"/>
    <lineage>
        <taxon>Eukaryota</taxon>
        <taxon>Metazoa</taxon>
        <taxon>Echinodermata</taxon>
        <taxon>Eleutherozoa</taxon>
        <taxon>Echinozoa</taxon>
        <taxon>Holothuroidea</taxon>
        <taxon>Aspidochirotacea</taxon>
        <taxon>Aspidochirotida</taxon>
        <taxon>Stichopodidae</taxon>
        <taxon>Apostichopus</taxon>
    </lineage>
</organism>
<dbReference type="GO" id="GO:0006508">
    <property type="term" value="P:proteolysis"/>
    <property type="evidence" value="ECO:0007669"/>
    <property type="project" value="InterPro"/>
</dbReference>
<feature type="domain" description="Caspase family p10" evidence="5">
    <location>
        <begin position="344"/>
        <end position="448"/>
    </location>
</feature>
<dbReference type="InterPro" id="IPR015917">
    <property type="entry name" value="Pept_C14A"/>
</dbReference>
<evidence type="ECO:0000256" key="1">
    <source>
        <dbReference type="ARBA" id="ARBA00010134"/>
    </source>
</evidence>
<comment type="similarity">
    <text evidence="1 3">Belongs to the peptidase C14A family.</text>
</comment>
<dbReference type="PRINTS" id="PR00376">
    <property type="entry name" value="IL1BCENZYME"/>
</dbReference>
<dbReference type="Pfam" id="PF00656">
    <property type="entry name" value="Peptidase_C14"/>
    <property type="match status" value="1"/>
</dbReference>
<proteinExistence type="inferred from homology"/>
<name>A0A2G8JPU8_STIJA</name>
<dbReference type="GO" id="GO:0005737">
    <property type="term" value="C:cytoplasm"/>
    <property type="evidence" value="ECO:0007669"/>
    <property type="project" value="UniProtKB-ARBA"/>
</dbReference>
<protein>
    <submittedName>
        <fullName evidence="7">Putative caspase-8</fullName>
    </submittedName>
</protein>
<accession>A0A2G8JPU8</accession>
<dbReference type="Gene3D" id="3.30.70.1470">
    <property type="entry name" value="Caspase-like"/>
    <property type="match status" value="1"/>
</dbReference>
<comment type="caution">
    <text evidence="7">The sequence shown here is derived from an EMBL/GenBank/DDBJ whole genome shotgun (WGS) entry which is preliminary data.</text>
</comment>
<keyword evidence="8" id="KW-1185">Reference proteome</keyword>
<dbReference type="InterPro" id="IPR011600">
    <property type="entry name" value="Pept_C14_caspase"/>
</dbReference>
<dbReference type="InterPro" id="IPR001309">
    <property type="entry name" value="Pept_C14_p20"/>
</dbReference>
<evidence type="ECO:0000313" key="7">
    <source>
        <dbReference type="EMBL" id="PIK37705.1"/>
    </source>
</evidence>
<dbReference type="GO" id="GO:0051604">
    <property type="term" value="P:protein maturation"/>
    <property type="evidence" value="ECO:0007669"/>
    <property type="project" value="UniProtKB-ARBA"/>
</dbReference>
<dbReference type="OrthoDB" id="6114029at2759"/>
<dbReference type="InterPro" id="IPR029030">
    <property type="entry name" value="Caspase-like_dom_sf"/>
</dbReference>
<dbReference type="Gene3D" id="3.40.50.1460">
    <property type="match status" value="1"/>
</dbReference>
<keyword evidence="2" id="KW-0053">Apoptosis</keyword>
<dbReference type="GO" id="GO:0043067">
    <property type="term" value="P:regulation of programmed cell death"/>
    <property type="evidence" value="ECO:0007669"/>
    <property type="project" value="UniProtKB-ARBA"/>
</dbReference>
<evidence type="ECO:0000256" key="3">
    <source>
        <dbReference type="RuleBase" id="RU003971"/>
    </source>
</evidence>
<gene>
    <name evidence="7" type="ORF">BSL78_25454</name>
</gene>
<feature type="domain" description="Caspase family p20" evidence="6">
    <location>
        <begin position="181"/>
        <end position="298"/>
    </location>
</feature>
<dbReference type="PANTHER" id="PTHR48169">
    <property type="entry name" value="DED DOMAIN-CONTAINING PROTEIN"/>
    <property type="match status" value="1"/>
</dbReference>
<dbReference type="STRING" id="307972.A0A2G8JPU8"/>
<evidence type="ECO:0000256" key="2">
    <source>
        <dbReference type="ARBA" id="ARBA00022703"/>
    </source>
</evidence>
<evidence type="ECO:0000259" key="6">
    <source>
        <dbReference type="PROSITE" id="PS50208"/>
    </source>
</evidence>
<dbReference type="InterPro" id="IPR002138">
    <property type="entry name" value="Pept_C14_p10"/>
</dbReference>
<dbReference type="SUPFAM" id="SSF52129">
    <property type="entry name" value="Caspase-like"/>
    <property type="match status" value="1"/>
</dbReference>
<reference evidence="7 8" key="1">
    <citation type="journal article" date="2017" name="PLoS Biol.">
        <title>The sea cucumber genome provides insights into morphological evolution and visceral regeneration.</title>
        <authorList>
            <person name="Zhang X."/>
            <person name="Sun L."/>
            <person name="Yuan J."/>
            <person name="Sun Y."/>
            <person name="Gao Y."/>
            <person name="Zhang L."/>
            <person name="Li S."/>
            <person name="Dai H."/>
            <person name="Hamel J.F."/>
            <person name="Liu C."/>
            <person name="Yu Y."/>
            <person name="Liu S."/>
            <person name="Lin W."/>
            <person name="Guo K."/>
            <person name="Jin S."/>
            <person name="Xu P."/>
            <person name="Storey K.B."/>
            <person name="Huan P."/>
            <person name="Zhang T."/>
            <person name="Zhou Y."/>
            <person name="Zhang J."/>
            <person name="Lin C."/>
            <person name="Li X."/>
            <person name="Xing L."/>
            <person name="Huo D."/>
            <person name="Sun M."/>
            <person name="Wang L."/>
            <person name="Mercier A."/>
            <person name="Li F."/>
            <person name="Yang H."/>
            <person name="Xiang J."/>
        </authorList>
    </citation>
    <scope>NUCLEOTIDE SEQUENCE [LARGE SCALE GENOMIC DNA]</scope>
    <source>
        <strain evidence="7">Shaxun</strain>
        <tissue evidence="7">Muscle</tissue>
    </source>
</reference>
<feature type="region of interest" description="Disordered" evidence="4">
    <location>
        <begin position="31"/>
        <end position="56"/>
    </location>
</feature>
<evidence type="ECO:0000256" key="4">
    <source>
        <dbReference type="SAM" id="MobiDB-lite"/>
    </source>
</evidence>
<dbReference type="SMART" id="SM00115">
    <property type="entry name" value="CASc"/>
    <property type="match status" value="1"/>
</dbReference>
<evidence type="ECO:0000259" key="5">
    <source>
        <dbReference type="PROSITE" id="PS50207"/>
    </source>
</evidence>
<dbReference type="Proteomes" id="UP000230750">
    <property type="component" value="Unassembled WGS sequence"/>
</dbReference>